<name>A0A2R5F463_9BACL</name>
<dbReference type="AlphaFoldDB" id="A0A2R5F463"/>
<accession>A0A2R5F463</accession>
<sequence length="192" mass="21257">MTENEMRHISTEVMRGYARGTLGEAERARVDDELLVCDRCLALFMSMLGDEADAGGTGSEMQSMPDLSAMEEKVIAQLAGSSERQVKVPVPMPKSAAMKPVEPRRRSMERRPTLMQRPVVQYTIAASVTLLLLASGALADFTRGLEKLDESQLAMPAQPDAENAWRVEPTWSDELVQRTGSWLEGIQASRFK</sequence>
<protein>
    <recommendedName>
        <fullName evidence="3">Zinc-finger domain-containing protein</fullName>
    </recommendedName>
</protein>
<dbReference type="Proteomes" id="UP000245202">
    <property type="component" value="Unassembled WGS sequence"/>
</dbReference>
<evidence type="ECO:0008006" key="3">
    <source>
        <dbReference type="Google" id="ProtNLM"/>
    </source>
</evidence>
<gene>
    <name evidence="1" type="ORF">PAT3040_06168</name>
</gene>
<proteinExistence type="predicted"/>
<evidence type="ECO:0000313" key="2">
    <source>
        <dbReference type="Proteomes" id="UP000245202"/>
    </source>
</evidence>
<reference evidence="1 2" key="1">
    <citation type="submission" date="2017-08" db="EMBL/GenBank/DDBJ databases">
        <title>Substantial Increase in Enzyme Production by Combined Drug-Resistance Mutations in Paenibacillus agaridevorans.</title>
        <authorList>
            <person name="Tanaka Y."/>
            <person name="Funane K."/>
            <person name="Hosaka T."/>
            <person name="Shiwa Y."/>
            <person name="Fujita N."/>
            <person name="Miyazaki T."/>
            <person name="Yoshikawa H."/>
            <person name="Murakami K."/>
            <person name="Kasahara K."/>
            <person name="Inaoka T."/>
            <person name="Hiraga Y."/>
            <person name="Ochi K."/>
        </authorList>
    </citation>
    <scope>NUCLEOTIDE SEQUENCE [LARGE SCALE GENOMIC DNA]</scope>
    <source>
        <strain evidence="1 2">T-3040</strain>
    </source>
</reference>
<keyword evidence="2" id="KW-1185">Reference proteome</keyword>
<dbReference type="EMBL" id="BDQX01000394">
    <property type="protein sequence ID" value="GBG11363.1"/>
    <property type="molecule type" value="Genomic_DNA"/>
</dbReference>
<organism evidence="1 2">
    <name type="scientific">Paenibacillus agaridevorans</name>
    <dbReference type="NCBI Taxonomy" id="171404"/>
    <lineage>
        <taxon>Bacteria</taxon>
        <taxon>Bacillati</taxon>
        <taxon>Bacillota</taxon>
        <taxon>Bacilli</taxon>
        <taxon>Bacillales</taxon>
        <taxon>Paenibacillaceae</taxon>
        <taxon>Paenibacillus</taxon>
    </lineage>
</organism>
<comment type="caution">
    <text evidence="1">The sequence shown here is derived from an EMBL/GenBank/DDBJ whole genome shotgun (WGS) entry which is preliminary data.</text>
</comment>
<evidence type="ECO:0000313" key="1">
    <source>
        <dbReference type="EMBL" id="GBG11363.1"/>
    </source>
</evidence>
<dbReference type="RefSeq" id="WP_108995667.1">
    <property type="nucleotide sequence ID" value="NZ_BDQX01000394.1"/>
</dbReference>